<reference evidence="1" key="1">
    <citation type="submission" date="2021-03" db="EMBL/GenBank/DDBJ databases">
        <title>Draft genome sequence of rust myrtle Austropuccinia psidii MF-1, a brazilian biotype.</title>
        <authorList>
            <person name="Quecine M.C."/>
            <person name="Pachon D.M.R."/>
            <person name="Bonatelli M.L."/>
            <person name="Correr F.H."/>
            <person name="Franceschini L.M."/>
            <person name="Leite T.F."/>
            <person name="Margarido G.R.A."/>
            <person name="Almeida C.A."/>
            <person name="Ferrarezi J.A."/>
            <person name="Labate C.A."/>
        </authorList>
    </citation>
    <scope>NUCLEOTIDE SEQUENCE</scope>
    <source>
        <strain evidence="1">MF-1</strain>
    </source>
</reference>
<organism evidence="1 2">
    <name type="scientific">Austropuccinia psidii MF-1</name>
    <dbReference type="NCBI Taxonomy" id="1389203"/>
    <lineage>
        <taxon>Eukaryota</taxon>
        <taxon>Fungi</taxon>
        <taxon>Dikarya</taxon>
        <taxon>Basidiomycota</taxon>
        <taxon>Pucciniomycotina</taxon>
        <taxon>Pucciniomycetes</taxon>
        <taxon>Pucciniales</taxon>
        <taxon>Sphaerophragmiaceae</taxon>
        <taxon>Austropuccinia</taxon>
    </lineage>
</organism>
<comment type="caution">
    <text evidence="1">The sequence shown here is derived from an EMBL/GenBank/DDBJ whole genome shotgun (WGS) entry which is preliminary data.</text>
</comment>
<dbReference type="OrthoDB" id="273010at2759"/>
<proteinExistence type="predicted"/>
<sequence>MSQNLSGLQRQIRANYRKCLKMITTKPVIHRPNWFRFLAGQFKSQIAIEAAQRRDHQAIEYGLRRVATQIELYSNPAVQKVNPPSNNSLIHLGWIAKGGKQGLGRNQKIH</sequence>
<dbReference type="EMBL" id="AVOT02012530">
    <property type="protein sequence ID" value="MBW0494344.1"/>
    <property type="molecule type" value="Genomic_DNA"/>
</dbReference>
<evidence type="ECO:0000313" key="2">
    <source>
        <dbReference type="Proteomes" id="UP000765509"/>
    </source>
</evidence>
<protein>
    <submittedName>
        <fullName evidence="1">Uncharacterized protein</fullName>
    </submittedName>
</protein>
<dbReference type="Proteomes" id="UP000765509">
    <property type="component" value="Unassembled WGS sequence"/>
</dbReference>
<dbReference type="AlphaFoldDB" id="A0A9Q3D074"/>
<name>A0A9Q3D074_9BASI</name>
<keyword evidence="2" id="KW-1185">Reference proteome</keyword>
<gene>
    <name evidence="1" type="ORF">O181_034059</name>
</gene>
<accession>A0A9Q3D074</accession>
<evidence type="ECO:0000313" key="1">
    <source>
        <dbReference type="EMBL" id="MBW0494344.1"/>
    </source>
</evidence>